<evidence type="ECO:0000313" key="2">
    <source>
        <dbReference type="Proteomes" id="UP000887458"/>
    </source>
</evidence>
<keyword evidence="2" id="KW-1185">Reference proteome</keyword>
<name>A0ABQ8J684_DERPT</name>
<dbReference type="EMBL" id="NJHN03000067">
    <property type="protein sequence ID" value="KAH9418088.1"/>
    <property type="molecule type" value="Genomic_DNA"/>
</dbReference>
<protein>
    <submittedName>
        <fullName evidence="1">Uncharacterized protein</fullName>
    </submittedName>
</protein>
<feature type="non-terminal residue" evidence="1">
    <location>
        <position position="284"/>
    </location>
</feature>
<organism evidence="1 2">
    <name type="scientific">Dermatophagoides pteronyssinus</name>
    <name type="common">European house dust mite</name>
    <dbReference type="NCBI Taxonomy" id="6956"/>
    <lineage>
        <taxon>Eukaryota</taxon>
        <taxon>Metazoa</taxon>
        <taxon>Ecdysozoa</taxon>
        <taxon>Arthropoda</taxon>
        <taxon>Chelicerata</taxon>
        <taxon>Arachnida</taxon>
        <taxon>Acari</taxon>
        <taxon>Acariformes</taxon>
        <taxon>Sarcoptiformes</taxon>
        <taxon>Astigmata</taxon>
        <taxon>Psoroptidia</taxon>
        <taxon>Analgoidea</taxon>
        <taxon>Pyroglyphidae</taxon>
        <taxon>Dermatophagoidinae</taxon>
        <taxon>Dermatophagoides</taxon>
    </lineage>
</organism>
<dbReference type="Proteomes" id="UP000887458">
    <property type="component" value="Unassembled WGS sequence"/>
</dbReference>
<reference evidence="1 2" key="1">
    <citation type="journal article" date="2018" name="J. Allergy Clin. Immunol.">
        <title>High-quality assembly of Dermatophagoides pteronyssinus genome and transcriptome reveals a wide range of novel allergens.</title>
        <authorList>
            <person name="Liu X.Y."/>
            <person name="Yang K.Y."/>
            <person name="Wang M.Q."/>
            <person name="Kwok J.S."/>
            <person name="Zeng X."/>
            <person name="Yang Z."/>
            <person name="Xiao X.J."/>
            <person name="Lau C.P."/>
            <person name="Li Y."/>
            <person name="Huang Z.M."/>
            <person name="Ba J.G."/>
            <person name="Yim A.K."/>
            <person name="Ouyang C.Y."/>
            <person name="Ngai S.M."/>
            <person name="Chan T.F."/>
            <person name="Leung E.L."/>
            <person name="Liu L."/>
            <person name="Liu Z.G."/>
            <person name="Tsui S.K."/>
        </authorList>
    </citation>
    <scope>NUCLEOTIDE SEQUENCE [LARGE SCALE GENOMIC DNA]</scope>
    <source>
        <strain evidence="1">Derp</strain>
    </source>
</reference>
<sequence>MNQVTTTTTVPTVRTTMTMTTTESSILAHHQQQQQQFVPITSSSPTKINNNNNQNIQQAHKQQFVVNMAMNEITFVGQHQPLISSINTAKTTQPPPSLALKNHIKSTVRPSTSTDIDMDRKYDHQEQTKIVMPVMTEMQYLWQCTCYRNFTRSIRISARSLEHLAIIFRIWLQHDPKLLSSQLFDKVIAKKLDTVRSTLINTIMSIKALIALTPSSQSTKSYSDAKQSFDNHLMNKWTAMNDEIVKDHNCPGKHLIAKFDFVGQQGQEVFQTTFFLLMSEQENL</sequence>
<evidence type="ECO:0000313" key="1">
    <source>
        <dbReference type="EMBL" id="KAH9418088.1"/>
    </source>
</evidence>
<proteinExistence type="predicted"/>
<gene>
    <name evidence="1" type="ORF">DERP_008345</name>
</gene>
<accession>A0ABQ8J684</accession>
<reference evidence="1 2" key="2">
    <citation type="journal article" date="2022" name="Mol. Biol. Evol.">
        <title>Comparative Genomics Reveals Insights into the Divergent Evolution of Astigmatic Mites and Household Pest Adaptations.</title>
        <authorList>
            <person name="Xiong Q."/>
            <person name="Wan A.T."/>
            <person name="Liu X."/>
            <person name="Fung C.S."/>
            <person name="Xiao X."/>
            <person name="Malainual N."/>
            <person name="Hou J."/>
            <person name="Wang L."/>
            <person name="Wang M."/>
            <person name="Yang K.Y."/>
            <person name="Cui Y."/>
            <person name="Leung E.L."/>
            <person name="Nong W."/>
            <person name="Shin S.K."/>
            <person name="Au S.W."/>
            <person name="Jeong K.Y."/>
            <person name="Chew F.T."/>
            <person name="Hui J.H."/>
            <person name="Leung T.F."/>
            <person name="Tungtrongchitr A."/>
            <person name="Zhong N."/>
            <person name="Liu Z."/>
            <person name="Tsui S.K."/>
        </authorList>
    </citation>
    <scope>NUCLEOTIDE SEQUENCE [LARGE SCALE GENOMIC DNA]</scope>
    <source>
        <strain evidence="1">Derp</strain>
    </source>
</reference>
<comment type="caution">
    <text evidence="1">The sequence shown here is derived from an EMBL/GenBank/DDBJ whole genome shotgun (WGS) entry which is preliminary data.</text>
</comment>